<dbReference type="Pfam" id="PF14541">
    <property type="entry name" value="TAXi_C"/>
    <property type="match status" value="4"/>
</dbReference>
<dbReference type="InterPro" id="IPR021109">
    <property type="entry name" value="Peptidase_aspartic_dom_sf"/>
</dbReference>
<comment type="similarity">
    <text evidence="1">Belongs to the peptidase A1 family.</text>
</comment>
<dbReference type="Gene3D" id="2.40.70.10">
    <property type="entry name" value="Acid Proteases"/>
    <property type="match status" value="8"/>
</dbReference>
<dbReference type="PANTHER" id="PTHR47965">
    <property type="entry name" value="ASPARTYL PROTEASE-RELATED"/>
    <property type="match status" value="1"/>
</dbReference>
<dbReference type="FunFam" id="2.40.70.10:FF:000088">
    <property type="entry name" value="Eukaryotic aspartyl protease family protein"/>
    <property type="match status" value="1"/>
</dbReference>
<dbReference type="EnsemblPlants" id="LPERR01G37690.1">
    <property type="protein sequence ID" value="LPERR01G37690.1"/>
    <property type="gene ID" value="LPERR01G37690"/>
</dbReference>
<organism evidence="5 6">
    <name type="scientific">Leersia perrieri</name>
    <dbReference type="NCBI Taxonomy" id="77586"/>
    <lineage>
        <taxon>Eukaryota</taxon>
        <taxon>Viridiplantae</taxon>
        <taxon>Streptophyta</taxon>
        <taxon>Embryophyta</taxon>
        <taxon>Tracheophyta</taxon>
        <taxon>Spermatophyta</taxon>
        <taxon>Magnoliopsida</taxon>
        <taxon>Liliopsida</taxon>
        <taxon>Poales</taxon>
        <taxon>Poaceae</taxon>
        <taxon>BOP clade</taxon>
        <taxon>Oryzoideae</taxon>
        <taxon>Oryzeae</taxon>
        <taxon>Oryzinae</taxon>
        <taxon>Leersia</taxon>
    </lineage>
</organism>
<dbReference type="InterPro" id="IPR001461">
    <property type="entry name" value="Aspartic_peptidase_A1"/>
</dbReference>
<feature type="chain" id="PRO_5002347707" description="Peptidase A1 domain-containing protein" evidence="3">
    <location>
        <begin position="21"/>
        <end position="1602"/>
    </location>
</feature>
<dbReference type="eggNOG" id="KOG1339">
    <property type="taxonomic scope" value="Eukaryota"/>
</dbReference>
<protein>
    <recommendedName>
        <fullName evidence="4">Peptidase A1 domain-containing protein</fullName>
    </recommendedName>
</protein>
<dbReference type="STRING" id="77586.A0A0D9VA09"/>
<dbReference type="CDD" id="cd05489">
    <property type="entry name" value="xylanase_inhibitor_I_like"/>
    <property type="match status" value="2"/>
</dbReference>
<dbReference type="PROSITE" id="PS51767">
    <property type="entry name" value="PEPTIDASE_A1"/>
    <property type="match status" value="2"/>
</dbReference>
<dbReference type="FunFam" id="2.40.70.10:FF:000075">
    <property type="entry name" value="Putative xylanase inhibitor"/>
    <property type="match status" value="1"/>
</dbReference>
<dbReference type="SUPFAM" id="SSF50630">
    <property type="entry name" value="Acid proteases"/>
    <property type="match status" value="4"/>
</dbReference>
<name>A0A0D9VA09_9ORYZ</name>
<reference evidence="5" key="3">
    <citation type="submission" date="2015-04" db="UniProtKB">
        <authorList>
            <consortium name="EnsemblPlants"/>
        </authorList>
    </citation>
    <scope>IDENTIFICATION</scope>
</reference>
<evidence type="ECO:0000259" key="4">
    <source>
        <dbReference type="PROSITE" id="PS51767"/>
    </source>
</evidence>
<reference evidence="5 6" key="1">
    <citation type="submission" date="2012-08" db="EMBL/GenBank/DDBJ databases">
        <title>Oryza genome evolution.</title>
        <authorList>
            <person name="Wing R.A."/>
        </authorList>
    </citation>
    <scope>NUCLEOTIDE SEQUENCE</scope>
</reference>
<dbReference type="Proteomes" id="UP000032180">
    <property type="component" value="Chromosome 1"/>
</dbReference>
<feature type="domain" description="Peptidase A1" evidence="4">
    <location>
        <begin position="1082"/>
        <end position="1582"/>
    </location>
</feature>
<proteinExistence type="inferred from homology"/>
<feature type="signal peptide" evidence="3">
    <location>
        <begin position="1"/>
        <end position="20"/>
    </location>
</feature>
<sequence length="1602" mass="166592">MSRAERHLLLAVALCAAVLAFSPPCACAAASGASNGKPLVTAITKDAATSLYTIPIKDGHPLVLDLAGALVWTTACDAAGGNATLECHHHYCMHAHSYHPPNCPHNGYGRADAGDPFRCKCTAHPYNPFSGDSATADLTRTTLSANATDGKNPLFPVKFTAVASCAPDSMTVKLPAGAVGVAGVGRTRLALQAQVARSQKVANKFALCLPGGAGAGDAGVAIFGGGPLFLLPPGRPDVTATLAGETPLRRSKDNFSPGYFISATKIAVNQQQINLYSNDPLLIELSTRIPYTELRPDVYRALIDAFDKATTGRKRVSPAPATATAAGFELCYDSRELGSTRVGYAVPQIELVLDGGKNWTVFGGNSMAQVSGDVACLAVVRMKGEKGNPPAVVIGGFQMENNLVVFDEEKQRLGFSGLLWGRQTTCTNDAGNGGKPLVTAVTKDDATKLYTISVTDDGRPLAVDLSGQLVWSTCAAASHPTVILPYERECIDANRLTPPRCWSHFAAAATGGDAGYSYGNKCTARPYNGVSGACAAGDLTRTTLAADSTDGSNPLYRVAFPAVAACAPSSLLASLPSSAAGVAGLGRGSSLALHSQVAATQRVSRKFALCLPSVAVFGGGPFVLIFPYNRPDITASLSYTALRRKPEIGGEGGYYITAKGITVNQQRLPLTSNLGGDSLVVQLSTTVAYTELRHDVYGVFLKAWNDVVAWPKKVARPASVSSPFEVCYESRTLSSNRLGYAVPDIEIELEDGATWYIFGGNSLVQVDDNTVCFAFVEMKQKEAEWVGYGGDSPAVVIGGYQMEHNLVLLLVSLSPSPIATATNPHHSPSKSKPIVTRLGKDPATSLYTISISGNGAAPLVVDLAGALLWSTTACSSSSPHRTIPRTSSVCTIANRNHPPGCPYAGGGGGERNRCACAAYPYNPVSGRCERGDVTALPLAANATDGENPLFPVSFTTFGPCAPPSLAASLPAGTPGQLAAGLRENPVPLIKSPKNGGGGGYYLRVTDIAVNLKSIPIPPKSLDLDARRGVGGVTLSTVTPYTALRTDIYRSLLNAFDAATSGIPRAPAPAPARHFEMCYEASALSTTRLGFAVANIDLVLDGGRSGNWTFPGGSSLVQVDERTVCFAFVEIGGSMSPPATVAGSPAVVIGGFQMENNLLLFDLEKGTLGISSLLYKITLLLSLLAAPLLFSLAAGAGNGEQSPPSRPILTRLAKDPATNLYTAAVNNGAGGQMVLDLAGPLIWTTKCPPQHRNIPCHAGVCAVANRNHRENCPYTAVTGNSGDHCACSATAYNPANGQCGYGDLTTAHLSANATDGKNPLYPVTFAAVASCAPPQLLRSLPSAAAGVAGFSRALLSLPTQVAGRLKVEKKFAICLPATGEDGAAIIGGGPFWLQAAPPQQVSDRLRYTPLLKNPRNSAYYIGVTGVAVNGAAVPLPPGALSLSARRGTGGVALSTATPYTALRTDIYRPLRDAFAAATASVPRAASPAPAPFEICYQKSALPSTRIGPYTASVDLMLAGGENFTVVGASAVVDVGQDAVCFAFVEMGNASPAVDQSPAVIIGGHQMEDNLVVFDLEKWQFGYSGLLLGTMTRCGNFDFSMGSH</sequence>
<dbReference type="InterPro" id="IPR033121">
    <property type="entry name" value="PEPTIDASE_A1"/>
</dbReference>
<dbReference type="GO" id="GO:0004190">
    <property type="term" value="F:aspartic-type endopeptidase activity"/>
    <property type="evidence" value="ECO:0007669"/>
    <property type="project" value="InterPro"/>
</dbReference>
<keyword evidence="2 3" id="KW-0732">Signal</keyword>
<dbReference type="Pfam" id="PF14543">
    <property type="entry name" value="TAXi_N"/>
    <property type="match status" value="3"/>
</dbReference>
<dbReference type="InterPro" id="IPR032799">
    <property type="entry name" value="TAXi_C"/>
</dbReference>
<evidence type="ECO:0000256" key="3">
    <source>
        <dbReference type="SAM" id="SignalP"/>
    </source>
</evidence>
<dbReference type="PANTHER" id="PTHR47965:SF60">
    <property type="entry name" value="CHITINASE CLP"/>
    <property type="match status" value="1"/>
</dbReference>
<evidence type="ECO:0000313" key="5">
    <source>
        <dbReference type="EnsemblPlants" id="LPERR01G37690.1"/>
    </source>
</evidence>
<evidence type="ECO:0000256" key="1">
    <source>
        <dbReference type="ARBA" id="ARBA00007447"/>
    </source>
</evidence>
<keyword evidence="6" id="KW-1185">Reference proteome</keyword>
<evidence type="ECO:0000313" key="6">
    <source>
        <dbReference type="Proteomes" id="UP000032180"/>
    </source>
</evidence>
<dbReference type="InterPro" id="IPR033868">
    <property type="entry name" value="Xylanase_inhibitor_I-like"/>
</dbReference>
<dbReference type="GO" id="GO:0006508">
    <property type="term" value="P:proteolysis"/>
    <property type="evidence" value="ECO:0007669"/>
    <property type="project" value="InterPro"/>
</dbReference>
<accession>A0A0D9VA09</accession>
<feature type="domain" description="Peptidase A1" evidence="4">
    <location>
        <begin position="47"/>
        <end position="416"/>
    </location>
</feature>
<dbReference type="Gramene" id="LPERR01G37690.1">
    <property type="protein sequence ID" value="LPERR01G37690.1"/>
    <property type="gene ID" value="LPERR01G37690"/>
</dbReference>
<reference evidence="6" key="2">
    <citation type="submission" date="2013-12" db="EMBL/GenBank/DDBJ databases">
        <authorList>
            <person name="Yu Y."/>
            <person name="Lee S."/>
            <person name="de Baynast K."/>
            <person name="Wissotski M."/>
            <person name="Liu L."/>
            <person name="Talag J."/>
            <person name="Goicoechea J."/>
            <person name="Angelova A."/>
            <person name="Jetty R."/>
            <person name="Kudrna D."/>
            <person name="Golser W."/>
            <person name="Rivera L."/>
            <person name="Zhang J."/>
            <person name="Wing R."/>
        </authorList>
    </citation>
    <scope>NUCLEOTIDE SEQUENCE</scope>
</reference>
<dbReference type="InterPro" id="IPR032861">
    <property type="entry name" value="TAXi_N"/>
</dbReference>
<evidence type="ECO:0000256" key="2">
    <source>
        <dbReference type="ARBA" id="ARBA00022729"/>
    </source>
</evidence>